<feature type="domain" description="Ubiquitin-like" evidence="1">
    <location>
        <begin position="18"/>
        <end position="73"/>
    </location>
</feature>
<dbReference type="InterPro" id="IPR025197">
    <property type="entry name" value="DUF4116"/>
</dbReference>
<proteinExistence type="predicted"/>
<dbReference type="Pfam" id="PF00240">
    <property type="entry name" value="ubiquitin"/>
    <property type="match status" value="1"/>
</dbReference>
<dbReference type="PROSITE" id="PS50053">
    <property type="entry name" value="UBIQUITIN_2"/>
    <property type="match status" value="1"/>
</dbReference>
<evidence type="ECO:0000313" key="4">
    <source>
        <dbReference type="Proteomes" id="UP001642464"/>
    </source>
</evidence>
<dbReference type="EMBL" id="CAXAMM010039196">
    <property type="protein sequence ID" value="CAK9084618.1"/>
    <property type="molecule type" value="Genomic_DNA"/>
</dbReference>
<dbReference type="CDD" id="cd17039">
    <property type="entry name" value="Ubl_ubiquitin_like"/>
    <property type="match status" value="1"/>
</dbReference>
<dbReference type="InterPro" id="IPR036873">
    <property type="entry name" value="Rhodanese-like_dom_sf"/>
</dbReference>
<protein>
    <submittedName>
        <fullName evidence="3">Rhodanese domain-containing protein</fullName>
    </submittedName>
</protein>
<feature type="domain" description="Rhodanese" evidence="2">
    <location>
        <begin position="284"/>
        <end position="409"/>
    </location>
</feature>
<organism evidence="3 4">
    <name type="scientific">Durusdinium trenchii</name>
    <dbReference type="NCBI Taxonomy" id="1381693"/>
    <lineage>
        <taxon>Eukaryota</taxon>
        <taxon>Sar</taxon>
        <taxon>Alveolata</taxon>
        <taxon>Dinophyceae</taxon>
        <taxon>Suessiales</taxon>
        <taxon>Symbiodiniaceae</taxon>
        <taxon>Durusdinium</taxon>
    </lineage>
</organism>
<gene>
    <name evidence="3" type="ORF">SCF082_LOCUS40133</name>
</gene>
<dbReference type="Pfam" id="PF00581">
    <property type="entry name" value="Rhodanese"/>
    <property type="match status" value="1"/>
</dbReference>
<dbReference type="InterPro" id="IPR001763">
    <property type="entry name" value="Rhodanese-like_dom"/>
</dbReference>
<dbReference type="Proteomes" id="UP001642464">
    <property type="component" value="Unassembled WGS sequence"/>
</dbReference>
<evidence type="ECO:0000259" key="2">
    <source>
        <dbReference type="PROSITE" id="PS50206"/>
    </source>
</evidence>
<dbReference type="PROSITE" id="PS50206">
    <property type="entry name" value="RHODANESE_3"/>
    <property type="match status" value="1"/>
</dbReference>
<dbReference type="Gene3D" id="3.10.20.90">
    <property type="entry name" value="Phosphatidylinositol 3-kinase Catalytic Subunit, Chain A, domain 1"/>
    <property type="match status" value="1"/>
</dbReference>
<accession>A0ABP0Q9A7</accession>
<dbReference type="SUPFAM" id="SSF52821">
    <property type="entry name" value="Rhodanese/Cell cycle control phosphatase"/>
    <property type="match status" value="1"/>
</dbReference>
<reference evidence="3 4" key="1">
    <citation type="submission" date="2024-02" db="EMBL/GenBank/DDBJ databases">
        <authorList>
            <person name="Chen Y."/>
            <person name="Shah S."/>
            <person name="Dougan E. K."/>
            <person name="Thang M."/>
            <person name="Chan C."/>
        </authorList>
    </citation>
    <scope>NUCLEOTIDE SEQUENCE [LARGE SCALE GENOMIC DNA]</scope>
</reference>
<sequence>MFEFDFEHLEDSGAREGLSITVNGLDGTEYQVWKLQGSTVKELKVSLEELHGIPVFEQRLCLDSRELRDEVSLDLEHSELQLLRSAANEEEWLEKIRQNPFALCEAPVSIKASRDVVREAAAKEVSALAYADEALRGDEEFGHDLVSRDGFALRYLSANLQAKREIVLAAVQSAGSVLRHAGESLKADSEIVLAAVRQDAKALMHADLELLHDTDFTMQAMATNRLVADYLMSLTLDGRRSEEQRAAEEAWETETDLQDSGLPLDRAHSYFQRGKLASLLVIWFLCDAVFLDSRSVDEFDRGHIVGALSFSERSPLLRRLIQQREDLEHTANPVLKQLLRFPHKLVIIIVYSDSGSDDLSLGYISRCVRVTQELRRICRQQPSLGNEKRILRLIGGLNHWKRAGCPVNGDERPLINNHVLYEGGIHGYLNIENDI</sequence>
<keyword evidence="4" id="KW-1185">Reference proteome</keyword>
<evidence type="ECO:0000259" key="1">
    <source>
        <dbReference type="PROSITE" id="PS50053"/>
    </source>
</evidence>
<comment type="caution">
    <text evidence="3">The sequence shown here is derived from an EMBL/GenBank/DDBJ whole genome shotgun (WGS) entry which is preliminary data.</text>
</comment>
<dbReference type="InterPro" id="IPR029071">
    <property type="entry name" value="Ubiquitin-like_domsf"/>
</dbReference>
<evidence type="ECO:0000313" key="3">
    <source>
        <dbReference type="EMBL" id="CAK9084618.1"/>
    </source>
</evidence>
<dbReference type="SUPFAM" id="SSF54236">
    <property type="entry name" value="Ubiquitin-like"/>
    <property type="match status" value="1"/>
</dbReference>
<dbReference type="Pfam" id="PF13475">
    <property type="entry name" value="DUF4116"/>
    <property type="match status" value="2"/>
</dbReference>
<name>A0ABP0Q9A7_9DINO</name>
<dbReference type="InterPro" id="IPR000626">
    <property type="entry name" value="Ubiquitin-like_dom"/>
</dbReference>
<dbReference type="Gene3D" id="3.40.250.10">
    <property type="entry name" value="Rhodanese-like domain"/>
    <property type="match status" value="1"/>
</dbReference>